<sequence length="326" mass="36984">MAEFPELSRRSILSGKFASDFEAYSLDQFPARDSFRTLQSLSAFYLFGQMDNHGIYLQEGFAAEIEYPLDRSSVEAAAEKLKSLYERYIRGKTDRVYFSVIPDKNYYLAEEGGYPAMDYPELFSIMKGKMDFAEYLDLTGFLSPEDYYRTDTHWRQEKISDVASFLAGSMGTALPGEYRAEKVREDFRGVYYGQAALPMEGEKIFILHSSIIDRCEVCRGDTEKISGVYDLDKLEGRDPYEVYLSGAAPVIRIANPLCGKERRLVLFGDSFASSLAPLLAEGYSEITLVDIRYIDSSLIGDYADFQDADVLFLYSTLLLNSSESMR</sequence>
<gene>
    <name evidence="1" type="ORF">IAB71_09085</name>
</gene>
<proteinExistence type="predicted"/>
<evidence type="ECO:0008006" key="3">
    <source>
        <dbReference type="Google" id="ProtNLM"/>
    </source>
</evidence>
<evidence type="ECO:0000313" key="1">
    <source>
        <dbReference type="EMBL" id="HIV25909.1"/>
    </source>
</evidence>
<reference evidence="1" key="1">
    <citation type="submission" date="2020-10" db="EMBL/GenBank/DDBJ databases">
        <authorList>
            <person name="Gilroy R."/>
        </authorList>
    </citation>
    <scope>NUCLEOTIDE SEQUENCE</scope>
    <source>
        <strain evidence="1">CHK188-20938</strain>
    </source>
</reference>
<reference evidence="1" key="2">
    <citation type="journal article" date="2021" name="PeerJ">
        <title>Extensive microbial diversity within the chicken gut microbiome revealed by metagenomics and culture.</title>
        <authorList>
            <person name="Gilroy R."/>
            <person name="Ravi A."/>
            <person name="Getino M."/>
            <person name="Pursley I."/>
            <person name="Horton D.L."/>
            <person name="Alikhan N.F."/>
            <person name="Baker D."/>
            <person name="Gharbi K."/>
            <person name="Hall N."/>
            <person name="Watson M."/>
            <person name="Adriaenssens E.M."/>
            <person name="Foster-Nyarko E."/>
            <person name="Jarju S."/>
            <person name="Secka A."/>
            <person name="Antonio M."/>
            <person name="Oren A."/>
            <person name="Chaudhuri R.R."/>
            <person name="La Ragione R."/>
            <person name="Hildebrand F."/>
            <person name="Pallen M.J."/>
        </authorList>
    </citation>
    <scope>NUCLEOTIDE SEQUENCE</scope>
    <source>
        <strain evidence="1">CHK188-20938</strain>
    </source>
</reference>
<accession>A0A9D1P565</accession>
<organism evidence="1 2">
    <name type="scientific">Candidatus Scatomonas pullistercoris</name>
    <dbReference type="NCBI Taxonomy" id="2840920"/>
    <lineage>
        <taxon>Bacteria</taxon>
        <taxon>Bacillati</taxon>
        <taxon>Bacillota</taxon>
        <taxon>Clostridia</taxon>
        <taxon>Lachnospirales</taxon>
        <taxon>Lachnospiraceae</taxon>
        <taxon>Lachnospiraceae incertae sedis</taxon>
        <taxon>Candidatus Scatomonas</taxon>
    </lineage>
</organism>
<dbReference type="EMBL" id="DVOO01000027">
    <property type="protein sequence ID" value="HIV25909.1"/>
    <property type="molecule type" value="Genomic_DNA"/>
</dbReference>
<protein>
    <recommendedName>
        <fullName evidence="3">AlgX/AlgJ SGNH hydrolase-like domain-containing protein</fullName>
    </recommendedName>
</protein>
<evidence type="ECO:0000313" key="2">
    <source>
        <dbReference type="Proteomes" id="UP000824169"/>
    </source>
</evidence>
<dbReference type="Proteomes" id="UP000824169">
    <property type="component" value="Unassembled WGS sequence"/>
</dbReference>
<dbReference type="AlphaFoldDB" id="A0A9D1P565"/>
<name>A0A9D1P565_9FIRM</name>
<comment type="caution">
    <text evidence="1">The sequence shown here is derived from an EMBL/GenBank/DDBJ whole genome shotgun (WGS) entry which is preliminary data.</text>
</comment>